<dbReference type="AlphaFoldDB" id="A0A3D9V7P3"/>
<comment type="cofactor">
    <cofactor evidence="1 10">
        <name>Mg(2+)</name>
        <dbReference type="ChEBI" id="CHEBI:18420"/>
    </cofactor>
</comment>
<reference evidence="14 15" key="1">
    <citation type="submission" date="2018-08" db="EMBL/GenBank/DDBJ databases">
        <title>Sequencing the genomes of 1000 actinobacteria strains.</title>
        <authorList>
            <person name="Klenk H.-P."/>
        </authorList>
    </citation>
    <scope>NUCLEOTIDE SEQUENCE [LARGE SCALE GENOMIC DNA]</scope>
    <source>
        <strain evidence="14 15">DSM 22891</strain>
    </source>
</reference>
<keyword evidence="8 10" id="KW-0460">Magnesium</keyword>
<evidence type="ECO:0000256" key="5">
    <source>
        <dbReference type="ARBA" id="ARBA00022694"/>
    </source>
</evidence>
<sequence length="325" mass="35831">MHGGHATAGHLIAGDASAEHAATGRVVAVVGPTAAGKSDLAVELALRLGGEVINADSMQLYRGMDIGTAKLTLEQRRGVPHHVMDVLDIRDTATVAEFQGWARAAIHDCHARGVLPIVVGGSALYIRAVLDRFEFPGTDPAVRRSLEVELQRVGPQAMHRRLAAVDPEAAARILPSNGRRIVRALEVVEITGRPFTASLPDHTYAFPDVRQVGLDVPRDVLDERIRARVDRMWAAGWVEEVRRLAEAGLRESPTASRAHGYAQVLAYLDGRLTEEEAKEETVRITRRFVRRQDSWFRRDPRIHWLPYDAPDLVDRAVRIVTDASG</sequence>
<evidence type="ECO:0000256" key="8">
    <source>
        <dbReference type="ARBA" id="ARBA00022842"/>
    </source>
</evidence>
<evidence type="ECO:0000256" key="12">
    <source>
        <dbReference type="RuleBase" id="RU003784"/>
    </source>
</evidence>
<accession>A0A3D9V7P3</accession>
<dbReference type="HAMAP" id="MF_00185">
    <property type="entry name" value="IPP_trans"/>
    <property type="match status" value="1"/>
</dbReference>
<evidence type="ECO:0000256" key="2">
    <source>
        <dbReference type="ARBA" id="ARBA00003213"/>
    </source>
</evidence>
<organism evidence="14 15">
    <name type="scientific">Thermasporomyces composti</name>
    <dbReference type="NCBI Taxonomy" id="696763"/>
    <lineage>
        <taxon>Bacteria</taxon>
        <taxon>Bacillati</taxon>
        <taxon>Actinomycetota</taxon>
        <taxon>Actinomycetes</taxon>
        <taxon>Propionibacteriales</taxon>
        <taxon>Nocardioidaceae</taxon>
        <taxon>Thermasporomyces</taxon>
    </lineage>
</organism>
<name>A0A3D9V7P3_THECX</name>
<dbReference type="EC" id="2.5.1.75" evidence="10"/>
<dbReference type="InterPro" id="IPR027417">
    <property type="entry name" value="P-loop_NTPase"/>
</dbReference>
<comment type="function">
    <text evidence="2 10 12">Catalyzes the transfer of a dimethylallyl group onto the adenine at position 37 in tRNAs that read codons beginning with uridine, leading to the formation of N6-(dimethylallyl)adenosine (i(6)A).</text>
</comment>
<gene>
    <name evidence="10" type="primary">miaA</name>
    <name evidence="14" type="ORF">DFJ64_0426</name>
</gene>
<comment type="similarity">
    <text evidence="3 10 13">Belongs to the IPP transferase family.</text>
</comment>
<dbReference type="FunFam" id="1.10.20.140:FF:000001">
    <property type="entry name" value="tRNA dimethylallyltransferase"/>
    <property type="match status" value="1"/>
</dbReference>
<comment type="caution">
    <text evidence="14">The sequence shown here is derived from an EMBL/GenBank/DDBJ whole genome shotgun (WGS) entry which is preliminary data.</text>
</comment>
<dbReference type="Pfam" id="PF01715">
    <property type="entry name" value="IPPT"/>
    <property type="match status" value="1"/>
</dbReference>
<dbReference type="SUPFAM" id="SSF52540">
    <property type="entry name" value="P-loop containing nucleoside triphosphate hydrolases"/>
    <property type="match status" value="2"/>
</dbReference>
<dbReference type="Gene3D" id="1.10.20.140">
    <property type="match status" value="1"/>
</dbReference>
<evidence type="ECO:0000313" key="15">
    <source>
        <dbReference type="Proteomes" id="UP000256485"/>
    </source>
</evidence>
<evidence type="ECO:0000256" key="11">
    <source>
        <dbReference type="RuleBase" id="RU003783"/>
    </source>
</evidence>
<keyword evidence="5 10" id="KW-0819">tRNA processing</keyword>
<feature type="site" description="Interaction with substrate tRNA" evidence="10">
    <location>
        <position position="143"/>
    </location>
</feature>
<feature type="binding site" evidence="10">
    <location>
        <begin position="31"/>
        <end position="38"/>
    </location>
    <ligand>
        <name>ATP</name>
        <dbReference type="ChEBI" id="CHEBI:30616"/>
    </ligand>
</feature>
<keyword evidence="4 10" id="KW-0808">Transferase</keyword>
<feature type="binding site" evidence="10">
    <location>
        <begin position="33"/>
        <end position="38"/>
    </location>
    <ligand>
        <name>substrate</name>
    </ligand>
</feature>
<comment type="subunit">
    <text evidence="10">Monomer.</text>
</comment>
<dbReference type="InterPro" id="IPR018022">
    <property type="entry name" value="IPT"/>
</dbReference>
<dbReference type="Gene3D" id="3.40.50.300">
    <property type="entry name" value="P-loop containing nucleotide triphosphate hydrolases"/>
    <property type="match status" value="1"/>
</dbReference>
<dbReference type="Proteomes" id="UP000256485">
    <property type="component" value="Unassembled WGS sequence"/>
</dbReference>
<evidence type="ECO:0000313" key="14">
    <source>
        <dbReference type="EMBL" id="REF35055.1"/>
    </source>
</evidence>
<dbReference type="NCBIfam" id="TIGR00174">
    <property type="entry name" value="miaA"/>
    <property type="match status" value="1"/>
</dbReference>
<feature type="site" description="Interaction with substrate tRNA" evidence="10">
    <location>
        <position position="122"/>
    </location>
</feature>
<proteinExistence type="inferred from homology"/>
<evidence type="ECO:0000256" key="9">
    <source>
        <dbReference type="ARBA" id="ARBA00049563"/>
    </source>
</evidence>
<keyword evidence="15" id="KW-1185">Reference proteome</keyword>
<evidence type="ECO:0000256" key="6">
    <source>
        <dbReference type="ARBA" id="ARBA00022741"/>
    </source>
</evidence>
<dbReference type="GO" id="GO:0052381">
    <property type="term" value="F:tRNA dimethylallyltransferase activity"/>
    <property type="evidence" value="ECO:0007669"/>
    <property type="project" value="UniProtKB-UniRule"/>
</dbReference>
<keyword evidence="6 10" id="KW-0547">Nucleotide-binding</keyword>
<evidence type="ECO:0000256" key="1">
    <source>
        <dbReference type="ARBA" id="ARBA00001946"/>
    </source>
</evidence>
<keyword evidence="7 10" id="KW-0067">ATP-binding</keyword>
<dbReference type="PANTHER" id="PTHR11088">
    <property type="entry name" value="TRNA DIMETHYLALLYLTRANSFERASE"/>
    <property type="match status" value="1"/>
</dbReference>
<dbReference type="InterPro" id="IPR039657">
    <property type="entry name" value="Dimethylallyltransferase"/>
</dbReference>
<evidence type="ECO:0000256" key="7">
    <source>
        <dbReference type="ARBA" id="ARBA00022840"/>
    </source>
</evidence>
<dbReference type="PANTHER" id="PTHR11088:SF60">
    <property type="entry name" value="TRNA DIMETHYLALLYLTRANSFERASE"/>
    <property type="match status" value="1"/>
</dbReference>
<evidence type="ECO:0000256" key="3">
    <source>
        <dbReference type="ARBA" id="ARBA00005842"/>
    </source>
</evidence>
<dbReference type="GO" id="GO:0005524">
    <property type="term" value="F:ATP binding"/>
    <property type="evidence" value="ECO:0007669"/>
    <property type="project" value="UniProtKB-UniRule"/>
</dbReference>
<evidence type="ECO:0000256" key="10">
    <source>
        <dbReference type="HAMAP-Rule" id="MF_00185"/>
    </source>
</evidence>
<comment type="caution">
    <text evidence="10">Lacks conserved residue(s) required for the propagation of feature annotation.</text>
</comment>
<dbReference type="GO" id="GO:0006400">
    <property type="term" value="P:tRNA modification"/>
    <property type="evidence" value="ECO:0007669"/>
    <property type="project" value="TreeGrafter"/>
</dbReference>
<dbReference type="EMBL" id="QTUC01000001">
    <property type="protein sequence ID" value="REF35055.1"/>
    <property type="molecule type" value="Genomic_DNA"/>
</dbReference>
<evidence type="ECO:0000256" key="4">
    <source>
        <dbReference type="ARBA" id="ARBA00022679"/>
    </source>
</evidence>
<comment type="catalytic activity">
    <reaction evidence="9 10 11">
        <text>adenosine(37) in tRNA + dimethylallyl diphosphate = N(6)-dimethylallyladenosine(37) in tRNA + diphosphate</text>
        <dbReference type="Rhea" id="RHEA:26482"/>
        <dbReference type="Rhea" id="RHEA-COMP:10162"/>
        <dbReference type="Rhea" id="RHEA-COMP:10375"/>
        <dbReference type="ChEBI" id="CHEBI:33019"/>
        <dbReference type="ChEBI" id="CHEBI:57623"/>
        <dbReference type="ChEBI" id="CHEBI:74411"/>
        <dbReference type="ChEBI" id="CHEBI:74415"/>
        <dbReference type="EC" id="2.5.1.75"/>
    </reaction>
</comment>
<feature type="region of interest" description="Interaction with substrate tRNA" evidence="10">
    <location>
        <begin position="56"/>
        <end position="59"/>
    </location>
</feature>
<protein>
    <recommendedName>
        <fullName evidence="10">tRNA dimethylallyltransferase</fullName>
        <ecNumber evidence="10">2.5.1.75</ecNumber>
    </recommendedName>
    <alternativeName>
        <fullName evidence="10">Dimethylallyl diphosphate:tRNA dimethylallyltransferase</fullName>
        <shortName evidence="10">DMAPP:tRNA dimethylallyltransferase</shortName>
        <shortName evidence="10">DMATase</shortName>
    </alternativeName>
    <alternativeName>
        <fullName evidence="10">Isopentenyl-diphosphate:tRNA isopentenyltransferase</fullName>
        <shortName evidence="10">IPP transferase</shortName>
        <shortName evidence="10">IPPT</shortName>
        <shortName evidence="10">IPTase</shortName>
    </alternativeName>
</protein>
<evidence type="ECO:0000256" key="13">
    <source>
        <dbReference type="RuleBase" id="RU003785"/>
    </source>
</evidence>